<evidence type="ECO:0000313" key="2">
    <source>
        <dbReference type="Proteomes" id="UP001157960"/>
    </source>
</evidence>
<sequence length="53" mass="6203">MNISFFLLRYINVILTVFSGRPLNYILVTLFIGCKSYLKKLSNPKISRCKYVL</sequence>
<reference evidence="1 2" key="1">
    <citation type="submission" date="2017-05" db="EMBL/GenBank/DDBJ databases">
        <authorList>
            <person name="Varghese N."/>
            <person name="Submissions S."/>
        </authorList>
    </citation>
    <scope>NUCLEOTIDE SEQUENCE [LARGE SCALE GENOMIC DNA]</scope>
    <source>
        <strain evidence="1 2">DSM 28214</strain>
    </source>
</reference>
<organism evidence="1 2">
    <name type="scientific">Chryseobacterium profundimaris</name>
    <dbReference type="NCBI Taxonomy" id="1387275"/>
    <lineage>
        <taxon>Bacteria</taxon>
        <taxon>Pseudomonadati</taxon>
        <taxon>Bacteroidota</taxon>
        <taxon>Flavobacteriia</taxon>
        <taxon>Flavobacteriales</taxon>
        <taxon>Weeksellaceae</taxon>
        <taxon>Chryseobacterium group</taxon>
        <taxon>Chryseobacterium</taxon>
    </lineage>
</organism>
<dbReference type="Proteomes" id="UP001157960">
    <property type="component" value="Unassembled WGS sequence"/>
</dbReference>
<evidence type="ECO:0000313" key="1">
    <source>
        <dbReference type="EMBL" id="SMP34900.1"/>
    </source>
</evidence>
<comment type="caution">
    <text evidence="1">The sequence shown here is derived from an EMBL/GenBank/DDBJ whole genome shotgun (WGS) entry which is preliminary data.</text>
</comment>
<dbReference type="EMBL" id="FXTZ01000019">
    <property type="protein sequence ID" value="SMP34900.1"/>
    <property type="molecule type" value="Genomic_DNA"/>
</dbReference>
<evidence type="ECO:0008006" key="3">
    <source>
        <dbReference type="Google" id="ProtNLM"/>
    </source>
</evidence>
<keyword evidence="2" id="KW-1185">Reference proteome</keyword>
<protein>
    <recommendedName>
        <fullName evidence="3">Lipoprotein</fullName>
    </recommendedName>
</protein>
<proteinExistence type="predicted"/>
<gene>
    <name evidence="1" type="ORF">SAMN06264346_11921</name>
</gene>
<accession>A0ABY1PL96</accession>
<name>A0ABY1PL96_9FLAO</name>